<comment type="caution">
    <text evidence="4">The sequence shown here is derived from an EMBL/GenBank/DDBJ whole genome shotgun (WGS) entry which is preliminary data.</text>
</comment>
<name>A0ABQ5EGS6_9ASTR</name>
<dbReference type="InterPro" id="IPR043502">
    <property type="entry name" value="DNA/RNA_pol_sf"/>
</dbReference>
<sequence>MRPFGCPVTILNTIDHLGKFDGKVDEGFFVGYSLNSKAFRVFNSRTRIVKENSHIRFSESIPNVTGSGPDWLFDIDALTKIMNYEPIVAGTQSNGFADTKANEARKETEPVKDYILLPLWTSDPLFFQDPKSSHDDRSKPSSDDGKKVDEDPRKDSEYKDQEKEDNVNNTNNINVASTNEVNTVGGKTSIELLDDPNMLALEDYSIFDFAINDKDDGVVANINNLDTTIQVSPILTTRIHKDHPLDQVIGDLQSATQTRNMSKNLKEHGFVSTIQQRTNHKDLQNCLFACFLSQEEPKKVIHALKDPSWIEAMQEELLQFKLQEVWTLVDLPNGKRAIGTKWVFRNKKDERGIVIRNKARLVAQGYTQEEGIDYDEVFAPVARIEAIRLFLAYASFKDFMVYQMDVKSDFLYGKIKEEVYVCQPPGFEDPDFLDRVYKDKKALYGLHQAPRAWYETLSTYLLDNKFQRGKIDKTLFIKRYKGDILLVQVYVDDIIFGSTKKELCNAFEKLMHEKFQMSSMGELTFFLGLQVQQKKGGIFISQDKYVGEILKKFRFTEVKTASTPMETQKPLLKDEDGEEVDVHMYRSMIGSFMHLTSSRPDIMFSVCAYARYQVNLKVSHLHAVKMIFRYLKGQPKLGLCYPKDSLFDLVAYIDSDYARASLDRKSTTGGC</sequence>
<evidence type="ECO:0000313" key="5">
    <source>
        <dbReference type="Proteomes" id="UP001151760"/>
    </source>
</evidence>
<organism evidence="4 5">
    <name type="scientific">Tanacetum coccineum</name>
    <dbReference type="NCBI Taxonomy" id="301880"/>
    <lineage>
        <taxon>Eukaryota</taxon>
        <taxon>Viridiplantae</taxon>
        <taxon>Streptophyta</taxon>
        <taxon>Embryophyta</taxon>
        <taxon>Tracheophyta</taxon>
        <taxon>Spermatophyta</taxon>
        <taxon>Magnoliopsida</taxon>
        <taxon>eudicotyledons</taxon>
        <taxon>Gunneridae</taxon>
        <taxon>Pentapetalae</taxon>
        <taxon>asterids</taxon>
        <taxon>campanulids</taxon>
        <taxon>Asterales</taxon>
        <taxon>Asteraceae</taxon>
        <taxon>Asteroideae</taxon>
        <taxon>Anthemideae</taxon>
        <taxon>Anthemidinae</taxon>
        <taxon>Tanacetum</taxon>
    </lineage>
</organism>
<gene>
    <name evidence="4" type="ORF">Tco_0976290</name>
</gene>
<evidence type="ECO:0000259" key="2">
    <source>
        <dbReference type="Pfam" id="PF07727"/>
    </source>
</evidence>
<accession>A0ABQ5EGS6</accession>
<dbReference type="Proteomes" id="UP001151760">
    <property type="component" value="Unassembled WGS sequence"/>
</dbReference>
<reference evidence="4" key="2">
    <citation type="submission" date="2022-01" db="EMBL/GenBank/DDBJ databases">
        <authorList>
            <person name="Yamashiro T."/>
            <person name="Shiraishi A."/>
            <person name="Satake H."/>
            <person name="Nakayama K."/>
        </authorList>
    </citation>
    <scope>NUCLEOTIDE SEQUENCE</scope>
</reference>
<feature type="domain" description="Reverse transcriptase Ty1/copia-type" evidence="2">
    <location>
        <begin position="324"/>
        <end position="566"/>
    </location>
</feature>
<reference evidence="4" key="1">
    <citation type="journal article" date="2022" name="Int. J. Mol. Sci.">
        <title>Draft Genome of Tanacetum Coccineum: Genomic Comparison of Closely Related Tanacetum-Family Plants.</title>
        <authorList>
            <person name="Yamashiro T."/>
            <person name="Shiraishi A."/>
            <person name="Nakayama K."/>
            <person name="Satake H."/>
        </authorList>
    </citation>
    <scope>NUCLEOTIDE SEQUENCE</scope>
</reference>
<dbReference type="Pfam" id="PF07727">
    <property type="entry name" value="RVT_2"/>
    <property type="match status" value="1"/>
</dbReference>
<evidence type="ECO:0000313" key="4">
    <source>
        <dbReference type="EMBL" id="GJT50133.1"/>
    </source>
</evidence>
<proteinExistence type="predicted"/>
<feature type="compositionally biased region" description="Low complexity" evidence="1">
    <location>
        <begin position="167"/>
        <end position="178"/>
    </location>
</feature>
<dbReference type="PANTHER" id="PTHR11439">
    <property type="entry name" value="GAG-POL-RELATED RETROTRANSPOSON"/>
    <property type="match status" value="1"/>
</dbReference>
<dbReference type="InterPro" id="IPR057670">
    <property type="entry name" value="SH3_retrovirus"/>
</dbReference>
<keyword evidence="5" id="KW-1185">Reference proteome</keyword>
<dbReference type="SUPFAM" id="SSF56672">
    <property type="entry name" value="DNA/RNA polymerases"/>
    <property type="match status" value="1"/>
</dbReference>
<feature type="compositionally biased region" description="Basic and acidic residues" evidence="1">
    <location>
        <begin position="131"/>
        <end position="166"/>
    </location>
</feature>
<evidence type="ECO:0000259" key="3">
    <source>
        <dbReference type="Pfam" id="PF25597"/>
    </source>
</evidence>
<evidence type="ECO:0000256" key="1">
    <source>
        <dbReference type="SAM" id="MobiDB-lite"/>
    </source>
</evidence>
<dbReference type="Pfam" id="PF25597">
    <property type="entry name" value="SH3_retrovirus"/>
    <property type="match status" value="1"/>
</dbReference>
<protein>
    <submittedName>
        <fullName evidence="4">Ribonuclease H-like domain-containing protein</fullName>
    </submittedName>
</protein>
<dbReference type="PANTHER" id="PTHR11439:SF495">
    <property type="entry name" value="REVERSE TRANSCRIPTASE, RNA-DEPENDENT DNA POLYMERASE-RELATED"/>
    <property type="match status" value="1"/>
</dbReference>
<feature type="region of interest" description="Disordered" evidence="1">
    <location>
        <begin position="128"/>
        <end position="178"/>
    </location>
</feature>
<dbReference type="InterPro" id="IPR013103">
    <property type="entry name" value="RVT_2"/>
</dbReference>
<dbReference type="EMBL" id="BQNB010016295">
    <property type="protein sequence ID" value="GJT50133.1"/>
    <property type="molecule type" value="Genomic_DNA"/>
</dbReference>
<feature type="domain" description="Retroviral polymerase SH3-like" evidence="3">
    <location>
        <begin position="6"/>
        <end position="60"/>
    </location>
</feature>